<protein>
    <submittedName>
        <fullName evidence="1">Uncharacterized protein</fullName>
    </submittedName>
</protein>
<name>A0A1F6H0R9_9PROT</name>
<reference evidence="1 2" key="1">
    <citation type="journal article" date="2016" name="Nat. Commun.">
        <title>Thousands of microbial genomes shed light on interconnected biogeochemical processes in an aquifer system.</title>
        <authorList>
            <person name="Anantharaman K."/>
            <person name="Brown C.T."/>
            <person name="Hug L.A."/>
            <person name="Sharon I."/>
            <person name="Castelle C.J."/>
            <person name="Probst A.J."/>
            <person name="Thomas B.C."/>
            <person name="Singh A."/>
            <person name="Wilkins M.J."/>
            <person name="Karaoz U."/>
            <person name="Brodie E.L."/>
            <person name="Williams K.H."/>
            <person name="Hubbard S.S."/>
            <person name="Banfield J.F."/>
        </authorList>
    </citation>
    <scope>NUCLEOTIDE SEQUENCE [LARGE SCALE GENOMIC DNA]</scope>
</reference>
<dbReference type="EMBL" id="MFNF01000008">
    <property type="protein sequence ID" value="OGH03986.1"/>
    <property type="molecule type" value="Genomic_DNA"/>
</dbReference>
<dbReference type="AlphaFoldDB" id="A0A1F6H0R9"/>
<accession>A0A1F6H0R9</accession>
<gene>
    <name evidence="1" type="ORF">A2557_11210</name>
</gene>
<organism evidence="1 2">
    <name type="scientific">Candidatus Lambdaproteobacteria bacterium RIFOXYD2_FULL_56_26</name>
    <dbReference type="NCBI Taxonomy" id="1817773"/>
    <lineage>
        <taxon>Bacteria</taxon>
        <taxon>Pseudomonadati</taxon>
        <taxon>Pseudomonadota</taxon>
        <taxon>Candidatus Lambdaproteobacteria</taxon>
    </lineage>
</organism>
<dbReference type="Proteomes" id="UP000177583">
    <property type="component" value="Unassembled WGS sequence"/>
</dbReference>
<evidence type="ECO:0000313" key="2">
    <source>
        <dbReference type="Proteomes" id="UP000177583"/>
    </source>
</evidence>
<proteinExistence type="predicted"/>
<evidence type="ECO:0000313" key="1">
    <source>
        <dbReference type="EMBL" id="OGH03986.1"/>
    </source>
</evidence>
<sequence>MTGVNLKLGGTMFALYLHLDSVFPVVPVGSTGWYKYLGAVGPFYNRRNNRLPQGILKHADKINPEAFFFAPVPERGGRRKPLQRSFGS</sequence>
<comment type="caution">
    <text evidence="1">The sequence shown here is derived from an EMBL/GenBank/DDBJ whole genome shotgun (WGS) entry which is preliminary data.</text>
</comment>